<dbReference type="AlphaFoldDB" id="E6WW47"/>
<dbReference type="SUPFAM" id="SSF53474">
    <property type="entry name" value="alpha/beta-Hydrolases"/>
    <property type="match status" value="1"/>
</dbReference>
<keyword evidence="5" id="KW-0378">Hydrolase</keyword>
<feature type="signal peptide" evidence="8">
    <location>
        <begin position="1"/>
        <end position="23"/>
    </location>
</feature>
<evidence type="ECO:0000256" key="2">
    <source>
        <dbReference type="ARBA" id="ARBA00022487"/>
    </source>
</evidence>
<protein>
    <submittedName>
        <fullName evidence="9">Tannase and feruloyl esterase</fullName>
    </submittedName>
</protein>
<evidence type="ECO:0000256" key="7">
    <source>
        <dbReference type="ARBA" id="ARBA00023157"/>
    </source>
</evidence>
<keyword evidence="4 8" id="KW-0732">Signal</keyword>
<evidence type="ECO:0000256" key="3">
    <source>
        <dbReference type="ARBA" id="ARBA00022723"/>
    </source>
</evidence>
<evidence type="ECO:0000256" key="1">
    <source>
        <dbReference type="ARBA" id="ARBA00006249"/>
    </source>
</evidence>
<keyword evidence="3" id="KW-0479">Metal-binding</keyword>
<sequence>MQVKGVALLGLVVLGGVAGDALAARKGADACAELVGFRDARLKLEVTGAERVPVAPPGTVRAASYLPPIAVELPAYCKVSGRINDRTAVDGTRYGIGFELALPEGWNGRFLFQGGGGLNGSIAPALGTTAAGDAPALARGFAVVSTDSGHEGEGFDASFMQDQRAALDFAHASVGTTAQAALLLVERYYGKAPHHSYMAGCSTGGRETMLATQRYPELFDGVIAVAPAMRTGFSNLALANARTKFMSAAPRDAQGRPLLAQTYSGGDKSLILKELLAQCDALDGLADGVIENVLACRFEPKKLQCKAGKQDGCLSAAQVTALDQAFKAPRDASGAPLYVDYPYDTGIVYEGPGIPGFLPTEGPDILAAVMPKAEGFDPDATAARVRADAVQMLTDTNAWTNLGSFLGRGGKAMYAHGVSDPWFSAWDTLDYFKRAEAANGAQAWNDAARFYFVPGMGHCGGGTARDQFDLLTPLVEWVEQGQTPGQVLARGAALEGERPLCPYPTHAHYMGGDAASAESYECRK</sequence>
<dbReference type="InterPro" id="IPR011118">
    <property type="entry name" value="Tannase/feruloyl_esterase"/>
</dbReference>
<accession>E6WW47</accession>
<proteinExistence type="inferred from homology"/>
<dbReference type="eggNOG" id="COG0627">
    <property type="taxonomic scope" value="Bacteria"/>
</dbReference>
<dbReference type="RefSeq" id="WP_013536364.1">
    <property type="nucleotide sequence ID" value="NC_014924.1"/>
</dbReference>
<evidence type="ECO:0000256" key="6">
    <source>
        <dbReference type="ARBA" id="ARBA00022837"/>
    </source>
</evidence>
<evidence type="ECO:0000256" key="5">
    <source>
        <dbReference type="ARBA" id="ARBA00022801"/>
    </source>
</evidence>
<dbReference type="GO" id="GO:0046872">
    <property type="term" value="F:metal ion binding"/>
    <property type="evidence" value="ECO:0007669"/>
    <property type="project" value="UniProtKB-KW"/>
</dbReference>
<dbReference type="STRING" id="743721.Psesu_2710"/>
<keyword evidence="7" id="KW-1015">Disulfide bond</keyword>
<evidence type="ECO:0000256" key="4">
    <source>
        <dbReference type="ARBA" id="ARBA00022729"/>
    </source>
</evidence>
<name>E6WW47_PSEUU</name>
<gene>
    <name evidence="9" type="ordered locus">Psesu_2710</name>
</gene>
<reference evidence="9 10" key="1">
    <citation type="submission" date="2011-01" db="EMBL/GenBank/DDBJ databases">
        <title>Complete sequence of Pseudoxanthomonas suwonensis 11-1.</title>
        <authorList>
            <consortium name="US DOE Joint Genome Institute"/>
            <person name="Lucas S."/>
            <person name="Copeland A."/>
            <person name="Lapidus A."/>
            <person name="Cheng J.-F."/>
            <person name="Goodwin L."/>
            <person name="Pitluck S."/>
            <person name="Teshima H."/>
            <person name="Detter J.C."/>
            <person name="Han C."/>
            <person name="Tapia R."/>
            <person name="Land M."/>
            <person name="Hauser L."/>
            <person name="Kyrpides N."/>
            <person name="Ivanova N."/>
            <person name="Ovchinnikova G."/>
            <person name="Siebers A.K."/>
            <person name="Allgaier M."/>
            <person name="Thelen M.P."/>
            <person name="Hugenholtz P."/>
            <person name="Gladden J."/>
            <person name="Woyke T."/>
        </authorList>
    </citation>
    <scope>NUCLEOTIDE SEQUENCE [LARGE SCALE GENOMIC DNA]</scope>
    <source>
        <strain evidence="10">11-1</strain>
    </source>
</reference>
<evidence type="ECO:0000313" key="9">
    <source>
        <dbReference type="EMBL" id="ADV28538.1"/>
    </source>
</evidence>
<dbReference type="GO" id="GO:0052689">
    <property type="term" value="F:carboxylic ester hydrolase activity"/>
    <property type="evidence" value="ECO:0007669"/>
    <property type="project" value="UniProtKB-KW"/>
</dbReference>
<dbReference type="PANTHER" id="PTHR33938:SF15">
    <property type="entry name" value="FERULOYL ESTERASE B-RELATED"/>
    <property type="match status" value="1"/>
</dbReference>
<comment type="similarity">
    <text evidence="1">Belongs to the tannase family.</text>
</comment>
<dbReference type="PANTHER" id="PTHR33938">
    <property type="entry name" value="FERULOYL ESTERASE B-RELATED"/>
    <property type="match status" value="1"/>
</dbReference>
<keyword evidence="10" id="KW-1185">Reference proteome</keyword>
<organism evidence="9 10">
    <name type="scientific">Pseudoxanthomonas suwonensis (strain 11-1)</name>
    <dbReference type="NCBI Taxonomy" id="743721"/>
    <lineage>
        <taxon>Bacteria</taxon>
        <taxon>Pseudomonadati</taxon>
        <taxon>Pseudomonadota</taxon>
        <taxon>Gammaproteobacteria</taxon>
        <taxon>Lysobacterales</taxon>
        <taxon>Lysobacteraceae</taxon>
        <taxon>Pseudoxanthomonas</taxon>
    </lineage>
</organism>
<dbReference type="Proteomes" id="UP000008632">
    <property type="component" value="Chromosome"/>
</dbReference>
<dbReference type="KEGG" id="psu:Psesu_2710"/>
<keyword evidence="6" id="KW-0106">Calcium</keyword>
<dbReference type="Gene3D" id="3.40.50.1820">
    <property type="entry name" value="alpha/beta hydrolase"/>
    <property type="match status" value="1"/>
</dbReference>
<dbReference type="InterPro" id="IPR029058">
    <property type="entry name" value="AB_hydrolase_fold"/>
</dbReference>
<dbReference type="EMBL" id="CP002446">
    <property type="protein sequence ID" value="ADV28538.1"/>
    <property type="molecule type" value="Genomic_DNA"/>
</dbReference>
<evidence type="ECO:0000256" key="8">
    <source>
        <dbReference type="SAM" id="SignalP"/>
    </source>
</evidence>
<dbReference type="Pfam" id="PF07519">
    <property type="entry name" value="Tannase"/>
    <property type="match status" value="2"/>
</dbReference>
<feature type="chain" id="PRO_5003212304" evidence="8">
    <location>
        <begin position="24"/>
        <end position="524"/>
    </location>
</feature>
<dbReference type="HOGENOM" id="CLU_014819_4_0_6"/>
<evidence type="ECO:0000313" key="10">
    <source>
        <dbReference type="Proteomes" id="UP000008632"/>
    </source>
</evidence>
<keyword evidence="2" id="KW-0719">Serine esterase</keyword>